<evidence type="ECO:0000313" key="5">
    <source>
        <dbReference type="Proteomes" id="UP001183817"/>
    </source>
</evidence>
<dbReference type="Gene3D" id="1.10.30.50">
    <property type="match status" value="1"/>
</dbReference>
<dbReference type="SMART" id="SM00507">
    <property type="entry name" value="HNHc"/>
    <property type="match status" value="1"/>
</dbReference>
<dbReference type="Pfam" id="PF01844">
    <property type="entry name" value="HNH"/>
    <property type="match status" value="1"/>
</dbReference>
<proteinExistence type="inferred from homology"/>
<feature type="region of interest" description="Disordered" evidence="2">
    <location>
        <begin position="150"/>
        <end position="176"/>
    </location>
</feature>
<dbReference type="RefSeq" id="WP_310292748.1">
    <property type="nucleotide sequence ID" value="NZ_BAAAWO010000001.1"/>
</dbReference>
<sequence length="600" mass="61434">MRTSAAPIPPRGHEGTNIAVSDLATAVLALRAAAQRAGGMGLDAASSAMVLGLLEHGRRTIGYAQLQATFQADATGIHRLDPETATAIDDLAADPRTLADGSAAAPPERFVPGMAVHRNTAEYLQAHLHISATEARSRLTGARLLIAPAPASPIPADGDEAAQPGQSGTGTAGAAPSFPLLAGTAADGSADVGTIAQLAGRLESLRPRIAARPDAANLSTAIEESLAHEARTAPPRSCHKALSDWTAYLQENGAPITDEEIRAKRGMVYRGFREGCDEYLLRCDPIDSETLLAFAEAWSNPRSDRVPPASASTAGPPSGPGTASLAPSVPAPAPENGLGSPASGNSKATSVTGAAGTAGLPAPEWALAPGIDPALAPLSELACGAPASITPGAPSSEAARRTSPQLLLDAVLAAVSGALSGSAPLQSGGMPVKIGVLIGYRALLGQCEDAGITAHGRPISAANIRRLACNGDILPAVLGTDGEILDLGREARSFSPAQRKAIALRDRGCVIPGCHRPASTSEVHHVVPWMEGGPTSVDNGASLCQHHHLMVHAGLITLKMINGIPYVIAHAGQPRGDPERNLFWHPELRTAGYTPPLFSD</sequence>
<protein>
    <recommendedName>
        <fullName evidence="3">HNH nuclease domain-containing protein</fullName>
    </recommendedName>
</protein>
<name>A0ABU2BP51_9MICC</name>
<dbReference type="InterPro" id="IPR002711">
    <property type="entry name" value="HNH"/>
</dbReference>
<organism evidence="4 5">
    <name type="scientific">Paeniglutamicibacter sulfureus</name>
    <dbReference type="NCBI Taxonomy" id="43666"/>
    <lineage>
        <taxon>Bacteria</taxon>
        <taxon>Bacillati</taxon>
        <taxon>Actinomycetota</taxon>
        <taxon>Actinomycetes</taxon>
        <taxon>Micrococcales</taxon>
        <taxon>Micrococcaceae</taxon>
        <taxon>Paeniglutamicibacter</taxon>
    </lineage>
</organism>
<feature type="region of interest" description="Disordered" evidence="2">
    <location>
        <begin position="301"/>
        <end position="355"/>
    </location>
</feature>
<dbReference type="InterPro" id="IPR003615">
    <property type="entry name" value="HNH_nuc"/>
</dbReference>
<dbReference type="EMBL" id="JAVDYI010000001">
    <property type="protein sequence ID" value="MDR7360041.1"/>
    <property type="molecule type" value="Genomic_DNA"/>
</dbReference>
<evidence type="ECO:0000256" key="1">
    <source>
        <dbReference type="ARBA" id="ARBA00023450"/>
    </source>
</evidence>
<reference evidence="4 5" key="1">
    <citation type="submission" date="2023-07" db="EMBL/GenBank/DDBJ databases">
        <title>Sequencing the genomes of 1000 actinobacteria strains.</title>
        <authorList>
            <person name="Klenk H.-P."/>
        </authorList>
    </citation>
    <scope>NUCLEOTIDE SEQUENCE [LARGE SCALE GENOMIC DNA]</scope>
    <source>
        <strain evidence="4 5">DSM 20167</strain>
    </source>
</reference>
<evidence type="ECO:0000259" key="3">
    <source>
        <dbReference type="SMART" id="SM00507"/>
    </source>
</evidence>
<feature type="compositionally biased region" description="Low complexity" evidence="2">
    <location>
        <begin position="307"/>
        <end position="328"/>
    </location>
</feature>
<evidence type="ECO:0000313" key="4">
    <source>
        <dbReference type="EMBL" id="MDR7360041.1"/>
    </source>
</evidence>
<dbReference type="Proteomes" id="UP001183817">
    <property type="component" value="Unassembled WGS sequence"/>
</dbReference>
<feature type="domain" description="HNH nuclease" evidence="3">
    <location>
        <begin position="497"/>
        <end position="549"/>
    </location>
</feature>
<comment type="similarity">
    <text evidence="1">Belongs to the Rv1128c/1148c/1588c/1702c/1945/3466 family.</text>
</comment>
<gene>
    <name evidence="4" type="ORF">J2S64_003732</name>
</gene>
<dbReference type="CDD" id="cd00085">
    <property type="entry name" value="HNHc"/>
    <property type="match status" value="1"/>
</dbReference>
<comment type="caution">
    <text evidence="4">The sequence shown here is derived from an EMBL/GenBank/DDBJ whole genome shotgun (WGS) entry which is preliminary data.</text>
</comment>
<accession>A0ABU2BP51</accession>
<evidence type="ECO:0000256" key="2">
    <source>
        <dbReference type="SAM" id="MobiDB-lite"/>
    </source>
</evidence>
<dbReference type="InterPro" id="IPR003870">
    <property type="entry name" value="DUF222"/>
</dbReference>
<dbReference type="Pfam" id="PF02720">
    <property type="entry name" value="DUF222"/>
    <property type="match status" value="1"/>
</dbReference>
<keyword evidence="5" id="KW-1185">Reference proteome</keyword>